<evidence type="ECO:0000256" key="1">
    <source>
        <dbReference type="SAM" id="MobiDB-lite"/>
    </source>
</evidence>
<organism evidence="2 3">
    <name type="scientific">Ascodesmis nigricans</name>
    <dbReference type="NCBI Taxonomy" id="341454"/>
    <lineage>
        <taxon>Eukaryota</taxon>
        <taxon>Fungi</taxon>
        <taxon>Dikarya</taxon>
        <taxon>Ascomycota</taxon>
        <taxon>Pezizomycotina</taxon>
        <taxon>Pezizomycetes</taxon>
        <taxon>Pezizales</taxon>
        <taxon>Ascodesmidaceae</taxon>
        <taxon>Ascodesmis</taxon>
    </lineage>
</organism>
<evidence type="ECO:0000313" key="2">
    <source>
        <dbReference type="EMBL" id="TGZ81613.1"/>
    </source>
</evidence>
<dbReference type="InParanoid" id="A0A4S2MYH0"/>
<evidence type="ECO:0008006" key="4">
    <source>
        <dbReference type="Google" id="ProtNLM"/>
    </source>
</evidence>
<name>A0A4S2MYH0_9PEZI</name>
<accession>A0A4S2MYH0</accession>
<dbReference type="AlphaFoldDB" id="A0A4S2MYH0"/>
<dbReference type="EMBL" id="ML220118">
    <property type="protein sequence ID" value="TGZ81613.1"/>
    <property type="molecule type" value="Genomic_DNA"/>
</dbReference>
<reference evidence="2 3" key="1">
    <citation type="submission" date="2019-04" db="EMBL/GenBank/DDBJ databases">
        <title>Comparative genomics and transcriptomics to analyze fruiting body development in filamentous ascomycetes.</title>
        <authorList>
            <consortium name="DOE Joint Genome Institute"/>
            <person name="Lutkenhaus R."/>
            <person name="Traeger S."/>
            <person name="Breuer J."/>
            <person name="Kuo A."/>
            <person name="Lipzen A."/>
            <person name="Pangilinan J."/>
            <person name="Dilworth D."/>
            <person name="Sandor L."/>
            <person name="Poggeler S."/>
            <person name="Barry K."/>
            <person name="Grigoriev I.V."/>
            <person name="Nowrousian M."/>
        </authorList>
    </citation>
    <scope>NUCLEOTIDE SEQUENCE [LARGE SCALE GENOMIC DNA]</scope>
    <source>
        <strain evidence="2 3">CBS 389.68</strain>
    </source>
</reference>
<keyword evidence="3" id="KW-1185">Reference proteome</keyword>
<gene>
    <name evidence="2" type="ORF">EX30DRAFT_340490</name>
</gene>
<feature type="compositionally biased region" description="Low complexity" evidence="1">
    <location>
        <begin position="7"/>
        <end position="17"/>
    </location>
</feature>
<sequence length="73" mass="7901">MTIPSHQTNPAAQTTPTTTPPRLPSQVPSLIISPSPTPQLLRAPFPSPPLTFPNHAPRRNPAYILYPGNRLIG</sequence>
<dbReference type="Proteomes" id="UP000298138">
    <property type="component" value="Unassembled WGS sequence"/>
</dbReference>
<proteinExistence type="predicted"/>
<feature type="region of interest" description="Disordered" evidence="1">
    <location>
        <begin position="1"/>
        <end position="56"/>
    </location>
</feature>
<evidence type="ECO:0000313" key="3">
    <source>
        <dbReference type="Proteomes" id="UP000298138"/>
    </source>
</evidence>
<protein>
    <recommendedName>
        <fullName evidence="4">REJ domain-containing protein</fullName>
    </recommendedName>
</protein>